<dbReference type="GO" id="GO:0005739">
    <property type="term" value="C:mitochondrion"/>
    <property type="evidence" value="ECO:0007669"/>
    <property type="project" value="TreeGrafter"/>
</dbReference>
<reference evidence="7 8" key="1">
    <citation type="submission" date="2015-08" db="EMBL/GenBank/DDBJ databases">
        <title>Ancestral chromatin configuration constrains chromatin evolution on differentiating sex chromosomes in Drosophila.</title>
        <authorList>
            <person name="Zhou Q."/>
            <person name="Bachtrog D."/>
        </authorList>
    </citation>
    <scope>NUCLEOTIDE SEQUENCE [LARGE SCALE GENOMIC DNA]</scope>
    <source>
        <tissue evidence="7">Whole larvae</tissue>
    </source>
</reference>
<dbReference type="Gene3D" id="3.40.50.720">
    <property type="entry name" value="NAD(P)-binding Rossmann-like Domain"/>
    <property type="match status" value="1"/>
</dbReference>
<organism evidence="7 8">
    <name type="scientific">Drosophila busckii</name>
    <name type="common">Fruit fly</name>
    <dbReference type="NCBI Taxonomy" id="30019"/>
    <lineage>
        <taxon>Eukaryota</taxon>
        <taxon>Metazoa</taxon>
        <taxon>Ecdysozoa</taxon>
        <taxon>Arthropoda</taxon>
        <taxon>Hexapoda</taxon>
        <taxon>Insecta</taxon>
        <taxon>Pterygota</taxon>
        <taxon>Neoptera</taxon>
        <taxon>Endopterygota</taxon>
        <taxon>Diptera</taxon>
        <taxon>Brachycera</taxon>
        <taxon>Muscomorpha</taxon>
        <taxon>Ephydroidea</taxon>
        <taxon>Drosophilidae</taxon>
        <taxon>Drosophila</taxon>
    </lineage>
</organism>
<dbReference type="AlphaFoldDB" id="A0A0M4EC20"/>
<dbReference type="PANTHER" id="PTHR12126">
    <property type="entry name" value="NADH-UBIQUINONE OXIDOREDUCTASE 39 KDA SUBUNIT-RELATED"/>
    <property type="match status" value="1"/>
</dbReference>
<evidence type="ECO:0000313" key="7">
    <source>
        <dbReference type="EMBL" id="ALC45116.1"/>
    </source>
</evidence>
<dbReference type="Proteomes" id="UP000494163">
    <property type="component" value="Chromosome 3L"/>
</dbReference>
<dbReference type="CDD" id="cd05271">
    <property type="entry name" value="NDUFA9_like_SDR_a"/>
    <property type="match status" value="1"/>
</dbReference>
<evidence type="ECO:0000256" key="3">
    <source>
        <dbReference type="ARBA" id="ARBA00042000"/>
    </source>
</evidence>
<feature type="domain" description="NAD-dependent epimerase/dehydratase" evidence="6">
    <location>
        <begin position="66"/>
        <end position="280"/>
    </location>
</feature>
<dbReference type="InterPro" id="IPR001509">
    <property type="entry name" value="Epimerase_deHydtase"/>
</dbReference>
<dbReference type="FunFam" id="3.40.50.720:FF:000537">
    <property type="entry name" value="NADH-ubiquinone oxidoreductase 39 kDa subunit"/>
    <property type="match status" value="1"/>
</dbReference>
<dbReference type="InterPro" id="IPR036291">
    <property type="entry name" value="NAD(P)-bd_dom_sf"/>
</dbReference>
<dbReference type="OrthoDB" id="275457at2759"/>
<accession>A0A0M4EC20</accession>
<dbReference type="Pfam" id="PF01370">
    <property type="entry name" value="Epimerase"/>
    <property type="match status" value="1"/>
</dbReference>
<dbReference type="InterPro" id="IPR051207">
    <property type="entry name" value="ComplexI_NDUFA9_subunit"/>
</dbReference>
<evidence type="ECO:0000313" key="8">
    <source>
        <dbReference type="Proteomes" id="UP000494163"/>
    </source>
</evidence>
<evidence type="ECO:0000256" key="2">
    <source>
        <dbReference type="ARBA" id="ARBA00040720"/>
    </source>
</evidence>
<gene>
    <name evidence="7" type="ORF">Dbus_chr3Lg2282</name>
</gene>
<sequence length="417" mass="46951">MAAIVLTRNMQLAKHHGTGVVGVLCMRGYAAAAPDADAPRPLKTTNPAAMKRGTGGRSSFNGIVATVFGATGFLGRYVCNKLGKSGSQMILPYRGDDSDVIRLKVCGDLGQVLFHFYNLEDPRSIRDAVKHSNVVINLVGRDYETKNFKFKDVHVNGAARLASICRDAGVERFIHVSSLNVEANPKPLYVKNAKWLKSKYDGELQVRDAFPNATIIRPADIYGSEDRFLRYYAHIWRRQFRSMPLWHKGERTVKQPVFVSDVAQAIVNAIKDPDSAGRIYQAVGPKRYQLSELVDWFHRVMRKDQKRWSYMRYDMRLDPTFMMKVKLTSLICPGAPVGGLHAERIEREAITDKVLPGVPTLEDLGVHLTAMEDQVPWELRPYRAALYYDAELGEFEAPSPPKAIEAREETRLFANPL</sequence>
<comment type="similarity">
    <text evidence="1">Belongs to the complex I NDUFA9 subunit family.</text>
</comment>
<dbReference type="PANTHER" id="PTHR12126:SF11">
    <property type="entry name" value="NADH DEHYDROGENASE [UBIQUINONE] 1 ALPHA SUBCOMPLEX SUBUNIT 9, MITOCHONDRIAL"/>
    <property type="match status" value="1"/>
</dbReference>
<proteinExistence type="inferred from homology"/>
<evidence type="ECO:0000256" key="1">
    <source>
        <dbReference type="ARBA" id="ARBA00038501"/>
    </source>
</evidence>
<dbReference type="EMBL" id="CP012525">
    <property type="protein sequence ID" value="ALC45116.1"/>
    <property type="molecule type" value="Genomic_DNA"/>
</dbReference>
<evidence type="ECO:0000256" key="5">
    <source>
        <dbReference type="ARBA" id="ARBA00046455"/>
    </source>
</evidence>
<dbReference type="STRING" id="30019.A0A0M4EC20"/>
<comment type="subunit">
    <text evidence="5">Complex I is composed of 45 different subunits. This a component of the hydrophobic protein fraction. Interacts with BLOC1S1. Interacts with SLC2A4. Interacts with CLOCK. Interacts with RAB5IF.</text>
</comment>
<protein>
    <recommendedName>
        <fullName evidence="2">NADH dehydrogenase [ubiquinone] 1 alpha subcomplex subunit 9, mitochondrial</fullName>
    </recommendedName>
    <alternativeName>
        <fullName evidence="4">Complex I-39kD</fullName>
    </alternativeName>
    <alternativeName>
        <fullName evidence="3">NADH-ubiquinone oxidoreductase 39 kDa subunit</fullName>
    </alternativeName>
</protein>
<evidence type="ECO:0000259" key="6">
    <source>
        <dbReference type="Pfam" id="PF01370"/>
    </source>
</evidence>
<dbReference type="SUPFAM" id="SSF51735">
    <property type="entry name" value="NAD(P)-binding Rossmann-fold domains"/>
    <property type="match status" value="1"/>
</dbReference>
<evidence type="ECO:0000256" key="4">
    <source>
        <dbReference type="ARBA" id="ARBA00043145"/>
    </source>
</evidence>
<dbReference type="OMA" id="VLTRNMQ"/>
<dbReference type="GO" id="GO:0044877">
    <property type="term" value="F:protein-containing complex binding"/>
    <property type="evidence" value="ECO:0007669"/>
    <property type="project" value="TreeGrafter"/>
</dbReference>
<keyword evidence="8" id="KW-1185">Reference proteome</keyword>
<dbReference type="SMR" id="A0A0M4EC20"/>
<name>A0A0M4EC20_DROBS</name>